<proteinExistence type="predicted"/>
<dbReference type="PANTHER" id="PTHR36380:SF1">
    <property type="entry name" value="OS01G0755100 PROTEIN"/>
    <property type="match status" value="1"/>
</dbReference>
<feature type="region of interest" description="Disordered" evidence="1">
    <location>
        <begin position="637"/>
        <end position="666"/>
    </location>
</feature>
<dbReference type="AlphaFoldDB" id="A0AAN8VFQ4"/>
<dbReference type="EMBL" id="JBAMMX010000010">
    <property type="protein sequence ID" value="KAK6932649.1"/>
    <property type="molecule type" value="Genomic_DNA"/>
</dbReference>
<dbReference type="PANTHER" id="PTHR36380">
    <property type="entry name" value="BNAA03G58330D PROTEIN"/>
    <property type="match status" value="1"/>
</dbReference>
<accession>A0AAN8VFQ4</accession>
<evidence type="ECO:0000256" key="1">
    <source>
        <dbReference type="SAM" id="MobiDB-lite"/>
    </source>
</evidence>
<protein>
    <submittedName>
        <fullName evidence="2">Uncharacterized protein</fullName>
    </submittedName>
</protein>
<feature type="region of interest" description="Disordered" evidence="1">
    <location>
        <begin position="698"/>
        <end position="724"/>
    </location>
</feature>
<feature type="region of interest" description="Disordered" evidence="1">
    <location>
        <begin position="93"/>
        <end position="114"/>
    </location>
</feature>
<feature type="region of interest" description="Disordered" evidence="1">
    <location>
        <begin position="589"/>
        <end position="617"/>
    </location>
</feature>
<feature type="compositionally biased region" description="Basic and acidic residues" evidence="1">
    <location>
        <begin position="638"/>
        <end position="650"/>
    </location>
</feature>
<sequence length="822" mass="89668">MAESHKGAASTSKLKDKTSLLDEDIGKEFLSSWKSMSMTDDDKMDFSFATDTKVKKKTFNFGKLDVDFNLDADFNKISSFKMDMADLDFSTPLKKSGKSKVTSGDKPQNGNKQQEDKHFAFSFDFNELESFNFHSNSRKREKKCNNIDIGGAASVDTDNQGSTVYQVEGNIALEDGGFTKLPVPENAALSKFESSVSGGGDIQSENGINASIYEKAENLVVSAGGQCSEEKLDINAQEKDQESNLISDTVPMEEHAMHSNLDSSMQSESGNEPNQCAIPESNTEVCSVSMDVNACSGEEENINLEIPAVISKVENSSLRTSPTHGAKALSNNNERKILGKNDHLPVGIVNGTNVANCDPALEDSLLRSFSEKLLHDPNAVIKEQSSLSMPLLNSLNRRQPGDGMEMLKGKEAHSAQSKFFKRSVERKSQSCLASSSQTDVLPLGSSNTCAVHKNHGEKKGEGFDVGHDQSQSKLVATGSTSLLATEPTKGNPVLLSSEKKVNRLKGFGERYNLGDTHQQSMLAETSNLKVNEIKEDSHLGTEKNIKDCTSGFQILSASSSEQTTKSSSKMLGNLKSTLLSTSSLHNSRITSSSLEGNKPSPLKASNSTAHLSSSKMLGNAVPRSGLLKSTLRGSFTLKRSEEKSQEETDSKIVPSSVTEKQMPQIPSLKRKTYEVISRHCSSNLVPLNFAAASILDSHTSPVNSHPPKRSSPTPNESRNSKEAFQRISEEQICSNKNLAKGNDNNVLDDYQSSMLSVPWETSFKELEVPLTIENDGNVEKAESCKKELEDICIMLKKKHEEAKELLVRAIVNNNNLLMLNHP</sequence>
<feature type="compositionally biased region" description="Polar residues" evidence="1">
    <location>
        <begin position="99"/>
        <end position="112"/>
    </location>
</feature>
<gene>
    <name evidence="2" type="ORF">RJ641_002273</name>
</gene>
<reference evidence="2 3" key="1">
    <citation type="submission" date="2023-12" db="EMBL/GenBank/DDBJ databases">
        <title>A high-quality genome assembly for Dillenia turbinata (Dilleniales).</title>
        <authorList>
            <person name="Chanderbali A."/>
        </authorList>
    </citation>
    <scope>NUCLEOTIDE SEQUENCE [LARGE SCALE GENOMIC DNA]</scope>
    <source>
        <strain evidence="2">LSX21</strain>
        <tissue evidence="2">Leaf</tissue>
    </source>
</reference>
<evidence type="ECO:0000313" key="2">
    <source>
        <dbReference type="EMBL" id="KAK6932649.1"/>
    </source>
</evidence>
<comment type="caution">
    <text evidence="2">The sequence shown here is derived from an EMBL/GenBank/DDBJ whole genome shotgun (WGS) entry which is preliminary data.</text>
</comment>
<dbReference type="InterPro" id="IPR038777">
    <property type="entry name" value="At4g18490-like"/>
</dbReference>
<keyword evidence="3" id="KW-1185">Reference proteome</keyword>
<dbReference type="Proteomes" id="UP001370490">
    <property type="component" value="Unassembled WGS sequence"/>
</dbReference>
<feature type="non-terminal residue" evidence="2">
    <location>
        <position position="822"/>
    </location>
</feature>
<feature type="compositionally biased region" description="Polar residues" evidence="1">
    <location>
        <begin position="603"/>
        <end position="616"/>
    </location>
</feature>
<organism evidence="2 3">
    <name type="scientific">Dillenia turbinata</name>
    <dbReference type="NCBI Taxonomy" id="194707"/>
    <lineage>
        <taxon>Eukaryota</taxon>
        <taxon>Viridiplantae</taxon>
        <taxon>Streptophyta</taxon>
        <taxon>Embryophyta</taxon>
        <taxon>Tracheophyta</taxon>
        <taxon>Spermatophyta</taxon>
        <taxon>Magnoliopsida</taxon>
        <taxon>eudicotyledons</taxon>
        <taxon>Gunneridae</taxon>
        <taxon>Pentapetalae</taxon>
        <taxon>Dilleniales</taxon>
        <taxon>Dilleniaceae</taxon>
        <taxon>Dillenia</taxon>
    </lineage>
</organism>
<evidence type="ECO:0000313" key="3">
    <source>
        <dbReference type="Proteomes" id="UP001370490"/>
    </source>
</evidence>
<name>A0AAN8VFQ4_9MAGN</name>